<dbReference type="GO" id="GO:0032259">
    <property type="term" value="P:methylation"/>
    <property type="evidence" value="ECO:0007669"/>
    <property type="project" value="UniProtKB-KW"/>
</dbReference>
<dbReference type="SUPFAM" id="SSF53335">
    <property type="entry name" value="S-adenosyl-L-methionine-dependent methyltransferases"/>
    <property type="match status" value="1"/>
</dbReference>
<dbReference type="Proteomes" id="UP000199410">
    <property type="component" value="Unassembled WGS sequence"/>
</dbReference>
<organism evidence="6 7">
    <name type="scientific">Lysinibacillus fusiformis</name>
    <dbReference type="NCBI Taxonomy" id="28031"/>
    <lineage>
        <taxon>Bacteria</taxon>
        <taxon>Bacillati</taxon>
        <taxon>Bacillota</taxon>
        <taxon>Bacilli</taxon>
        <taxon>Bacillales</taxon>
        <taxon>Bacillaceae</taxon>
        <taxon>Lysinibacillus</taxon>
    </lineage>
</organism>
<evidence type="ECO:0000313" key="7">
    <source>
        <dbReference type="Proteomes" id="UP000199410"/>
    </source>
</evidence>
<evidence type="ECO:0000256" key="2">
    <source>
        <dbReference type="ARBA" id="ARBA00022679"/>
    </source>
</evidence>
<name>A0A1H9SEA6_9BACI</name>
<evidence type="ECO:0000256" key="1">
    <source>
        <dbReference type="ARBA" id="ARBA00022603"/>
    </source>
</evidence>
<feature type="domain" description="DNA methylase N-4/N-6" evidence="5">
    <location>
        <begin position="25"/>
        <end position="238"/>
    </location>
</feature>
<reference evidence="6 7" key="1">
    <citation type="submission" date="2016-10" db="EMBL/GenBank/DDBJ databases">
        <authorList>
            <person name="Varghese N."/>
            <person name="Submissions S."/>
        </authorList>
    </citation>
    <scope>NUCLEOTIDE SEQUENCE [LARGE SCALE GENOMIC DNA]</scope>
    <source>
        <strain evidence="6 7">TC-13</strain>
    </source>
</reference>
<keyword evidence="1 6" id="KW-0489">Methyltransferase</keyword>
<dbReference type="EC" id="2.1.1.-" evidence="4"/>
<evidence type="ECO:0000259" key="5">
    <source>
        <dbReference type="Pfam" id="PF01555"/>
    </source>
</evidence>
<evidence type="ECO:0000256" key="4">
    <source>
        <dbReference type="RuleBase" id="RU362026"/>
    </source>
</evidence>
<comment type="caution">
    <text evidence="6">The sequence shown here is derived from an EMBL/GenBank/DDBJ whole genome shotgun (WGS) entry which is preliminary data.</text>
</comment>
<dbReference type="Gene3D" id="3.40.50.150">
    <property type="entry name" value="Vaccinia Virus protein VP39"/>
    <property type="match status" value="1"/>
</dbReference>
<dbReference type="GO" id="GO:0008170">
    <property type="term" value="F:N-methyltransferase activity"/>
    <property type="evidence" value="ECO:0007669"/>
    <property type="project" value="InterPro"/>
</dbReference>
<evidence type="ECO:0000256" key="3">
    <source>
        <dbReference type="ARBA" id="ARBA00022747"/>
    </source>
</evidence>
<comment type="similarity">
    <text evidence="4">Belongs to the N(4)/N(6)-methyltransferase family.</text>
</comment>
<protein>
    <recommendedName>
        <fullName evidence="4">Methyltransferase</fullName>
        <ecNumber evidence="4">2.1.1.-</ecNumber>
    </recommendedName>
</protein>
<dbReference type="GO" id="GO:0003677">
    <property type="term" value="F:DNA binding"/>
    <property type="evidence" value="ECO:0007669"/>
    <property type="project" value="InterPro"/>
</dbReference>
<dbReference type="InterPro" id="IPR029063">
    <property type="entry name" value="SAM-dependent_MTases_sf"/>
</dbReference>
<dbReference type="GO" id="GO:0009307">
    <property type="term" value="P:DNA restriction-modification system"/>
    <property type="evidence" value="ECO:0007669"/>
    <property type="project" value="UniProtKB-KW"/>
</dbReference>
<keyword evidence="3" id="KW-0680">Restriction system</keyword>
<dbReference type="RefSeq" id="WP_089987335.1">
    <property type="nucleotide sequence ID" value="NZ_FMVP01000028.1"/>
</dbReference>
<evidence type="ECO:0000313" key="6">
    <source>
        <dbReference type="EMBL" id="SER83342.1"/>
    </source>
</evidence>
<dbReference type="InterPro" id="IPR001091">
    <property type="entry name" value="RM_Methyltransferase"/>
</dbReference>
<dbReference type="Pfam" id="PF01555">
    <property type="entry name" value="N6_N4_Mtase"/>
    <property type="match status" value="1"/>
</dbReference>
<dbReference type="AlphaFoldDB" id="A0A1H9SEA6"/>
<dbReference type="InterPro" id="IPR002941">
    <property type="entry name" value="DNA_methylase_N4/N6"/>
</dbReference>
<proteinExistence type="inferred from homology"/>
<gene>
    <name evidence="6" type="ORF">SAMN02787113_04697</name>
</gene>
<dbReference type="PRINTS" id="PR00508">
    <property type="entry name" value="S21N4MTFRASE"/>
</dbReference>
<sequence length="260" mass="30005">MNINKNTIYNMDCLEGMQYIPDKSVDMILCDLPYGTTNCKWDTIIPFDLLWGQYERIIKDNGAIVLTASQPFTSKLIMSNLKIFRYEWIWKKGKHTTGFQNANKMPLKNHENVCIFYKKLPTYNPQGVEFVKPKVVIRNSPKMQVLGKSNETLTNKPYVVKKKNFPKSVVDFPRDSKTWHPTQKPLSLFEYLILTYTNPGDTVLDNCMGAFTTAVACDNTKRSWIGFELDSEYCEGARERINENRQKLGLKPVGILPLKK</sequence>
<dbReference type="EMBL" id="FOEL01000028">
    <property type="protein sequence ID" value="SER83342.1"/>
    <property type="molecule type" value="Genomic_DNA"/>
</dbReference>
<keyword evidence="2 6" id="KW-0808">Transferase</keyword>
<accession>A0A1H9SEA6</accession>